<reference evidence="4" key="1">
    <citation type="submission" date="2015-07" db="EMBL/GenBank/DDBJ databases">
        <title>Transcriptome Assembly of Anthurium amnicola.</title>
        <authorList>
            <person name="Suzuki J."/>
        </authorList>
    </citation>
    <scope>NUCLEOTIDE SEQUENCE</scope>
</reference>
<gene>
    <name evidence="4" type="primary">PED1_0</name>
    <name evidence="4" type="ORF">g.80042</name>
</gene>
<dbReference type="GO" id="GO:0003988">
    <property type="term" value="F:acetyl-CoA C-acyltransferase activity"/>
    <property type="evidence" value="ECO:0007669"/>
    <property type="project" value="TreeGrafter"/>
</dbReference>
<keyword evidence="2" id="KW-0443">Lipid metabolism</keyword>
<dbReference type="SUPFAM" id="SSF53901">
    <property type="entry name" value="Thiolase-like"/>
    <property type="match status" value="1"/>
</dbReference>
<dbReference type="InterPro" id="IPR050215">
    <property type="entry name" value="Thiolase-like_sf_Thiolase"/>
</dbReference>
<name>A0A1D1Y6Q0_9ARAE</name>
<dbReference type="InterPro" id="IPR020616">
    <property type="entry name" value="Thiolase_N"/>
</dbReference>
<feature type="non-terminal residue" evidence="4">
    <location>
        <position position="1"/>
    </location>
</feature>
<dbReference type="PANTHER" id="PTHR43853">
    <property type="entry name" value="3-KETOACYL-COA THIOLASE, PEROXISOMAL"/>
    <property type="match status" value="1"/>
</dbReference>
<organism evidence="4">
    <name type="scientific">Anthurium amnicola</name>
    <dbReference type="NCBI Taxonomy" id="1678845"/>
    <lineage>
        <taxon>Eukaryota</taxon>
        <taxon>Viridiplantae</taxon>
        <taxon>Streptophyta</taxon>
        <taxon>Embryophyta</taxon>
        <taxon>Tracheophyta</taxon>
        <taxon>Spermatophyta</taxon>
        <taxon>Magnoliopsida</taxon>
        <taxon>Liliopsida</taxon>
        <taxon>Araceae</taxon>
        <taxon>Pothoideae</taxon>
        <taxon>Potheae</taxon>
        <taxon>Anthurium</taxon>
    </lineage>
</organism>
<dbReference type="Gene3D" id="3.40.47.10">
    <property type="match status" value="1"/>
</dbReference>
<feature type="domain" description="Thiolase N-terminal" evidence="3">
    <location>
        <begin position="87"/>
        <end position="161"/>
    </location>
</feature>
<dbReference type="AlphaFoldDB" id="A0A1D1Y6Q0"/>
<sequence>VASLLISLSGLPAFLVPPPPSETSLVVGQVGGGAEEMEKAINRQRVLLQHLLPSSSFPNDAPIVSASICAAGDSAAYQRSSCFGDDVVIVASYRTALCKSKRGGFKDTHPDDLLAPVLKALLDATKLDPREVGDIVVGTVLAPGSQRASECRMAAFFAGFPGCFLVVRA</sequence>
<evidence type="ECO:0000313" key="4">
    <source>
        <dbReference type="EMBL" id="JAT50327.1"/>
    </source>
</evidence>
<evidence type="ECO:0000256" key="2">
    <source>
        <dbReference type="ARBA" id="ARBA00023098"/>
    </source>
</evidence>
<evidence type="ECO:0000256" key="1">
    <source>
        <dbReference type="ARBA" id="ARBA00022832"/>
    </source>
</evidence>
<accession>A0A1D1Y6Q0</accession>
<evidence type="ECO:0000259" key="3">
    <source>
        <dbReference type="Pfam" id="PF00108"/>
    </source>
</evidence>
<dbReference type="GO" id="GO:0006635">
    <property type="term" value="P:fatty acid beta-oxidation"/>
    <property type="evidence" value="ECO:0007669"/>
    <property type="project" value="TreeGrafter"/>
</dbReference>
<dbReference type="PANTHER" id="PTHR43853:SF8">
    <property type="entry name" value="3-KETOACYL-COA THIOLASE, PEROXISOMAL"/>
    <property type="match status" value="1"/>
</dbReference>
<dbReference type="Pfam" id="PF00108">
    <property type="entry name" value="Thiolase_N"/>
    <property type="match status" value="1"/>
</dbReference>
<proteinExistence type="predicted"/>
<dbReference type="InterPro" id="IPR016039">
    <property type="entry name" value="Thiolase-like"/>
</dbReference>
<keyword evidence="1" id="KW-0276">Fatty acid metabolism</keyword>
<dbReference type="GO" id="GO:0010124">
    <property type="term" value="P:phenylacetate catabolic process"/>
    <property type="evidence" value="ECO:0007669"/>
    <property type="project" value="TreeGrafter"/>
</dbReference>
<dbReference type="GO" id="GO:0005777">
    <property type="term" value="C:peroxisome"/>
    <property type="evidence" value="ECO:0007669"/>
    <property type="project" value="TreeGrafter"/>
</dbReference>
<protein>
    <submittedName>
        <fullName evidence="4">3-ketoacyl-CoA thiolase 2, peroxisomal</fullName>
    </submittedName>
</protein>
<dbReference type="EMBL" id="GDJX01017609">
    <property type="protein sequence ID" value="JAT50327.1"/>
    <property type="molecule type" value="Transcribed_RNA"/>
</dbReference>